<feature type="domain" description="RING-type" evidence="5">
    <location>
        <begin position="210"/>
        <end position="243"/>
    </location>
</feature>
<organism evidence="6">
    <name type="scientific">Rhipicephalus appendiculatus</name>
    <name type="common">Brown ear tick</name>
    <dbReference type="NCBI Taxonomy" id="34631"/>
    <lineage>
        <taxon>Eukaryota</taxon>
        <taxon>Metazoa</taxon>
        <taxon>Ecdysozoa</taxon>
        <taxon>Arthropoda</taxon>
        <taxon>Chelicerata</taxon>
        <taxon>Arachnida</taxon>
        <taxon>Acari</taxon>
        <taxon>Parasitiformes</taxon>
        <taxon>Ixodida</taxon>
        <taxon>Ixodoidea</taxon>
        <taxon>Ixodidae</taxon>
        <taxon>Rhipicephalinae</taxon>
        <taxon>Rhipicephalus</taxon>
        <taxon>Rhipicephalus</taxon>
    </lineage>
</organism>
<dbReference type="AlphaFoldDB" id="A0A131Z200"/>
<keyword evidence="1 3" id="KW-0479">Metal-binding</keyword>
<feature type="region of interest" description="Disordered" evidence="4">
    <location>
        <begin position="108"/>
        <end position="193"/>
    </location>
</feature>
<reference evidence="6" key="1">
    <citation type="journal article" date="2016" name="Ticks Tick Borne Dis.">
        <title>De novo assembly and annotation of the salivary gland transcriptome of Rhipicephalus appendiculatus male and female ticks during blood feeding.</title>
        <authorList>
            <person name="de Castro M.H."/>
            <person name="de Klerk D."/>
            <person name="Pienaar R."/>
            <person name="Latif A.A."/>
            <person name="Rees D.J."/>
            <person name="Mans B.J."/>
        </authorList>
    </citation>
    <scope>NUCLEOTIDE SEQUENCE</scope>
    <source>
        <tissue evidence="6">Salivary glands</tissue>
    </source>
</reference>
<dbReference type="InterPro" id="IPR013083">
    <property type="entry name" value="Znf_RING/FYVE/PHD"/>
</dbReference>
<feature type="compositionally biased region" description="Basic residues" evidence="4">
    <location>
        <begin position="162"/>
        <end position="173"/>
    </location>
</feature>
<dbReference type="GO" id="GO:0008270">
    <property type="term" value="F:zinc ion binding"/>
    <property type="evidence" value="ECO:0007669"/>
    <property type="project" value="UniProtKB-KW"/>
</dbReference>
<dbReference type="PROSITE" id="PS50089">
    <property type="entry name" value="ZF_RING_2"/>
    <property type="match status" value="1"/>
</dbReference>
<feature type="compositionally biased region" description="Low complexity" evidence="4">
    <location>
        <begin position="58"/>
        <end position="76"/>
    </location>
</feature>
<protein>
    <submittedName>
        <fullName evidence="6">E3 ubiquitin-protein ligase mind-bomb</fullName>
    </submittedName>
</protein>
<sequence>MGGLFSAPSAQRSVMSTDRDRSGSPAPTVSVSREVWVSTESRSNKMSLTVHVTKVRASSSASSVGSATSSDSTDGSEMGVWDTSSEVSSSDAICATPTTLSAVISSLSGTSLSTPGSPTMSISSTGISSNRSSSSSSSPSSDEWAARSPPLKLLRFRGPFTTRRRRSSRRVTTHGHAEGDEATVNGNTELPGTSGDIMRKLRELEDALTCGICMNRRRNVVFMCGHTACSTCATQLDICHICRRPIERRIPLH</sequence>
<accession>A0A131Z200</accession>
<keyword evidence="2" id="KW-0862">Zinc</keyword>
<dbReference type="SUPFAM" id="SSF57850">
    <property type="entry name" value="RING/U-box"/>
    <property type="match status" value="1"/>
</dbReference>
<evidence type="ECO:0000256" key="3">
    <source>
        <dbReference type="PROSITE-ProRule" id="PRU00175"/>
    </source>
</evidence>
<dbReference type="Gene3D" id="3.30.40.10">
    <property type="entry name" value="Zinc/RING finger domain, C3HC4 (zinc finger)"/>
    <property type="match status" value="1"/>
</dbReference>
<name>A0A131Z200_RHIAP</name>
<dbReference type="CDD" id="cd16520">
    <property type="entry name" value="RING-HC_MIBs-like"/>
    <property type="match status" value="1"/>
</dbReference>
<evidence type="ECO:0000256" key="1">
    <source>
        <dbReference type="ARBA" id="ARBA00022771"/>
    </source>
</evidence>
<evidence type="ECO:0000259" key="5">
    <source>
        <dbReference type="PROSITE" id="PS50089"/>
    </source>
</evidence>
<evidence type="ECO:0000256" key="4">
    <source>
        <dbReference type="SAM" id="MobiDB-lite"/>
    </source>
</evidence>
<keyword evidence="1 3" id="KW-0863">Zinc-finger</keyword>
<dbReference type="InterPro" id="IPR001841">
    <property type="entry name" value="Znf_RING"/>
</dbReference>
<dbReference type="Pfam" id="PF13920">
    <property type="entry name" value="zf-C3HC4_3"/>
    <property type="match status" value="1"/>
</dbReference>
<feature type="region of interest" description="Disordered" evidence="4">
    <location>
        <begin position="1"/>
        <end position="84"/>
    </location>
</feature>
<evidence type="ECO:0000256" key="2">
    <source>
        <dbReference type="ARBA" id="ARBA00022833"/>
    </source>
</evidence>
<evidence type="ECO:0000313" key="6">
    <source>
        <dbReference type="EMBL" id="JAP84765.1"/>
    </source>
</evidence>
<proteinExistence type="predicted"/>
<feature type="compositionally biased region" description="Polar residues" evidence="4">
    <location>
        <begin position="38"/>
        <end position="47"/>
    </location>
</feature>
<feature type="compositionally biased region" description="Low complexity" evidence="4">
    <location>
        <begin position="108"/>
        <end position="141"/>
    </location>
</feature>
<dbReference type="EMBL" id="GEDV01003792">
    <property type="protein sequence ID" value="JAP84765.1"/>
    <property type="molecule type" value="Transcribed_RNA"/>
</dbReference>